<evidence type="ECO:0000259" key="4">
    <source>
        <dbReference type="PROSITE" id="PS50043"/>
    </source>
</evidence>
<gene>
    <name evidence="6" type="ORF">FB382_002238</name>
</gene>
<keyword evidence="7" id="KW-1185">Reference proteome</keyword>
<dbReference type="CDD" id="cd17535">
    <property type="entry name" value="REC_NarL-like"/>
    <property type="match status" value="1"/>
</dbReference>
<dbReference type="GO" id="GO:0003677">
    <property type="term" value="F:DNA binding"/>
    <property type="evidence" value="ECO:0007669"/>
    <property type="project" value="UniProtKB-KW"/>
</dbReference>
<dbReference type="RefSeq" id="WP_220481323.1">
    <property type="nucleotide sequence ID" value="NZ_JACGXA010000001.1"/>
</dbReference>
<dbReference type="AlphaFoldDB" id="A0A7W3J0E2"/>
<dbReference type="Pfam" id="PF00072">
    <property type="entry name" value="Response_reg"/>
    <property type="match status" value="1"/>
</dbReference>
<evidence type="ECO:0000259" key="5">
    <source>
        <dbReference type="PROSITE" id="PS50110"/>
    </source>
</evidence>
<protein>
    <submittedName>
        <fullName evidence="6">DNA-binding NarL/FixJ family response regulator</fullName>
    </submittedName>
</protein>
<dbReference type="InterPro" id="IPR016032">
    <property type="entry name" value="Sig_transdc_resp-reg_C-effctor"/>
</dbReference>
<dbReference type="SMART" id="SM00421">
    <property type="entry name" value="HTH_LUXR"/>
    <property type="match status" value="1"/>
</dbReference>
<feature type="domain" description="HTH luxR-type" evidence="4">
    <location>
        <begin position="148"/>
        <end position="213"/>
    </location>
</feature>
<dbReference type="PROSITE" id="PS50043">
    <property type="entry name" value="HTH_LUXR_2"/>
    <property type="match status" value="1"/>
</dbReference>
<dbReference type="EMBL" id="JACGXA010000001">
    <property type="protein sequence ID" value="MBA8803947.1"/>
    <property type="molecule type" value="Genomic_DNA"/>
</dbReference>
<sequence length="224" mass="23757">MNGRPMRVVAVDDHPVFLRGIVACLEDAPDVEVCGTATSAADALATIAATAPDVVLLDLNLGDGNGIAVTRSLRADGFRGAVLVLTMYEDELALRAAFEAGARGYLLKGADQDEILGALRTVVAGGLVVGAQLADRLADLLGSTRPEAPRRVAGLSDRETEVLSLIVAGRTNTEITRELVVSAKTVRNHITNIFAKLGVTDREQAVERARELGLSHRLGDPRWQ</sequence>
<dbReference type="SMART" id="SM00448">
    <property type="entry name" value="REC"/>
    <property type="match status" value="1"/>
</dbReference>
<organism evidence="6 7">
    <name type="scientific">Nocardioides ginsengisegetis</name>
    <dbReference type="NCBI Taxonomy" id="661491"/>
    <lineage>
        <taxon>Bacteria</taxon>
        <taxon>Bacillati</taxon>
        <taxon>Actinomycetota</taxon>
        <taxon>Actinomycetes</taxon>
        <taxon>Propionibacteriales</taxon>
        <taxon>Nocardioidaceae</taxon>
        <taxon>Nocardioides</taxon>
    </lineage>
</organism>
<dbReference type="InterPro" id="IPR000792">
    <property type="entry name" value="Tscrpt_reg_LuxR_C"/>
</dbReference>
<dbReference type="CDD" id="cd06170">
    <property type="entry name" value="LuxR_C_like"/>
    <property type="match status" value="1"/>
</dbReference>
<dbReference type="InterPro" id="IPR058245">
    <property type="entry name" value="NreC/VraR/RcsB-like_REC"/>
</dbReference>
<comment type="caution">
    <text evidence="6">The sequence shown here is derived from an EMBL/GenBank/DDBJ whole genome shotgun (WGS) entry which is preliminary data.</text>
</comment>
<accession>A0A7W3J0E2</accession>
<name>A0A7W3J0E2_9ACTN</name>
<dbReference type="PROSITE" id="PS50110">
    <property type="entry name" value="RESPONSE_REGULATORY"/>
    <property type="match status" value="1"/>
</dbReference>
<dbReference type="GO" id="GO:0000160">
    <property type="term" value="P:phosphorelay signal transduction system"/>
    <property type="evidence" value="ECO:0007669"/>
    <property type="project" value="InterPro"/>
</dbReference>
<dbReference type="InterPro" id="IPR001789">
    <property type="entry name" value="Sig_transdc_resp-reg_receiver"/>
</dbReference>
<evidence type="ECO:0000256" key="3">
    <source>
        <dbReference type="PROSITE-ProRule" id="PRU00169"/>
    </source>
</evidence>
<dbReference type="PROSITE" id="PS00622">
    <property type="entry name" value="HTH_LUXR_1"/>
    <property type="match status" value="1"/>
</dbReference>
<dbReference type="SUPFAM" id="SSF52172">
    <property type="entry name" value="CheY-like"/>
    <property type="match status" value="1"/>
</dbReference>
<keyword evidence="1 3" id="KW-0597">Phosphoprotein</keyword>
<evidence type="ECO:0000256" key="1">
    <source>
        <dbReference type="ARBA" id="ARBA00022553"/>
    </source>
</evidence>
<dbReference type="GO" id="GO:0006355">
    <property type="term" value="P:regulation of DNA-templated transcription"/>
    <property type="evidence" value="ECO:0007669"/>
    <property type="project" value="InterPro"/>
</dbReference>
<evidence type="ECO:0000313" key="6">
    <source>
        <dbReference type="EMBL" id="MBA8803947.1"/>
    </source>
</evidence>
<dbReference type="PANTHER" id="PTHR43214:SF43">
    <property type="entry name" value="TWO-COMPONENT RESPONSE REGULATOR"/>
    <property type="match status" value="1"/>
</dbReference>
<feature type="domain" description="Response regulatory" evidence="5">
    <location>
        <begin position="7"/>
        <end position="123"/>
    </location>
</feature>
<feature type="modified residue" description="4-aspartylphosphate" evidence="3">
    <location>
        <position position="58"/>
    </location>
</feature>
<dbReference type="Gene3D" id="3.40.50.2300">
    <property type="match status" value="1"/>
</dbReference>
<dbReference type="Pfam" id="PF00196">
    <property type="entry name" value="GerE"/>
    <property type="match status" value="1"/>
</dbReference>
<keyword evidence="2 6" id="KW-0238">DNA-binding</keyword>
<evidence type="ECO:0000313" key="7">
    <source>
        <dbReference type="Proteomes" id="UP000580910"/>
    </source>
</evidence>
<dbReference type="Proteomes" id="UP000580910">
    <property type="component" value="Unassembled WGS sequence"/>
</dbReference>
<evidence type="ECO:0000256" key="2">
    <source>
        <dbReference type="ARBA" id="ARBA00023125"/>
    </source>
</evidence>
<dbReference type="SUPFAM" id="SSF46894">
    <property type="entry name" value="C-terminal effector domain of the bipartite response regulators"/>
    <property type="match status" value="1"/>
</dbReference>
<dbReference type="InterPro" id="IPR011006">
    <property type="entry name" value="CheY-like_superfamily"/>
</dbReference>
<dbReference type="InterPro" id="IPR039420">
    <property type="entry name" value="WalR-like"/>
</dbReference>
<dbReference type="PRINTS" id="PR00038">
    <property type="entry name" value="HTHLUXR"/>
</dbReference>
<dbReference type="PANTHER" id="PTHR43214">
    <property type="entry name" value="TWO-COMPONENT RESPONSE REGULATOR"/>
    <property type="match status" value="1"/>
</dbReference>
<proteinExistence type="predicted"/>
<reference evidence="6 7" key="1">
    <citation type="submission" date="2020-07" db="EMBL/GenBank/DDBJ databases">
        <title>Sequencing the genomes of 1000 actinobacteria strains.</title>
        <authorList>
            <person name="Klenk H.-P."/>
        </authorList>
    </citation>
    <scope>NUCLEOTIDE SEQUENCE [LARGE SCALE GENOMIC DNA]</scope>
    <source>
        <strain evidence="6 7">DSM 21349</strain>
    </source>
</reference>